<feature type="compositionally biased region" description="Basic and acidic residues" evidence="8">
    <location>
        <begin position="177"/>
        <end position="193"/>
    </location>
</feature>
<feature type="region of interest" description="Disordered" evidence="8">
    <location>
        <begin position="1"/>
        <end position="33"/>
    </location>
</feature>
<dbReference type="Pfam" id="PF00076">
    <property type="entry name" value="RRM_1"/>
    <property type="match status" value="1"/>
</dbReference>
<dbReference type="InterPro" id="IPR000504">
    <property type="entry name" value="RRM_dom"/>
</dbReference>
<evidence type="ECO:0000256" key="6">
    <source>
        <dbReference type="ARBA" id="ARBA00023242"/>
    </source>
</evidence>
<feature type="region of interest" description="Disordered" evidence="8">
    <location>
        <begin position="428"/>
        <end position="456"/>
    </location>
</feature>
<evidence type="ECO:0000256" key="3">
    <source>
        <dbReference type="ARBA" id="ARBA00007077"/>
    </source>
</evidence>
<evidence type="ECO:0000256" key="7">
    <source>
        <dbReference type="PROSITE-ProRule" id="PRU00176"/>
    </source>
</evidence>
<feature type="region of interest" description="Disordered" evidence="8">
    <location>
        <begin position="225"/>
        <end position="245"/>
    </location>
</feature>
<dbReference type="SUPFAM" id="SSF54928">
    <property type="entry name" value="RNA-binding domain, RBD"/>
    <property type="match status" value="2"/>
</dbReference>
<keyword evidence="11" id="KW-1185">Reference proteome</keyword>
<reference evidence="11" key="1">
    <citation type="journal article" date="2011" name="Genome Biol.">
        <title>Comparative and functional genomics provide insights into the pathogenicity of dermatophytic fungi.</title>
        <authorList>
            <person name="Burmester A."/>
            <person name="Shelest E."/>
            <person name="Gloeckner G."/>
            <person name="Heddergott C."/>
            <person name="Schindler S."/>
            <person name="Staib P."/>
            <person name="Heidel A."/>
            <person name="Felder M."/>
            <person name="Petzold A."/>
            <person name="Szafranski K."/>
            <person name="Feuermann M."/>
            <person name="Pedruzzi I."/>
            <person name="Priebe S."/>
            <person name="Groth M."/>
            <person name="Winkler R."/>
            <person name="Li W."/>
            <person name="Kniemeyer O."/>
            <person name="Schroeckh V."/>
            <person name="Hertweck C."/>
            <person name="Hube B."/>
            <person name="White T.C."/>
            <person name="Platzer M."/>
            <person name="Guthke R."/>
            <person name="Heitman J."/>
            <person name="Woestemeyer J."/>
            <person name="Zipfel P.F."/>
            <person name="Monod M."/>
            <person name="Brakhage A.A."/>
        </authorList>
    </citation>
    <scope>NUCLEOTIDE SEQUENCE [LARGE SCALE GENOMIC DNA]</scope>
    <source>
        <strain evidence="11">ATCC MYA-4681 / CBS 112371</strain>
    </source>
</reference>
<dbReference type="PROSITE" id="PS50102">
    <property type="entry name" value="RRM"/>
    <property type="match status" value="1"/>
</dbReference>
<comment type="similarity">
    <text evidence="3">Belongs to the RRM RBM34 family.</text>
</comment>
<dbReference type="RefSeq" id="XP_003015355.1">
    <property type="nucleotide sequence ID" value="XM_003015309.1"/>
</dbReference>
<evidence type="ECO:0000256" key="4">
    <source>
        <dbReference type="ARBA" id="ARBA00015520"/>
    </source>
</evidence>
<feature type="region of interest" description="Disordered" evidence="8">
    <location>
        <begin position="468"/>
        <end position="552"/>
    </location>
</feature>
<keyword evidence="6" id="KW-0539">Nucleus</keyword>
<dbReference type="eggNOG" id="KOG0118">
    <property type="taxonomic scope" value="Eukaryota"/>
</dbReference>
<dbReference type="Proteomes" id="UP000008866">
    <property type="component" value="Unassembled WGS sequence"/>
</dbReference>
<feature type="compositionally biased region" description="Basic and acidic residues" evidence="8">
    <location>
        <begin position="53"/>
        <end position="66"/>
    </location>
</feature>
<protein>
    <recommendedName>
        <fullName evidence="4">Nucleolar protein 12</fullName>
    </recommendedName>
</protein>
<evidence type="ECO:0000256" key="2">
    <source>
        <dbReference type="ARBA" id="ARBA00004604"/>
    </source>
</evidence>
<feature type="compositionally biased region" description="Low complexity" evidence="8">
    <location>
        <begin position="7"/>
        <end position="27"/>
    </location>
</feature>
<feature type="compositionally biased region" description="Basic residues" evidence="8">
    <location>
        <begin position="526"/>
        <end position="543"/>
    </location>
</feature>
<feature type="compositionally biased region" description="Acidic residues" evidence="8">
    <location>
        <begin position="159"/>
        <end position="176"/>
    </location>
</feature>
<dbReference type="OMA" id="NAYAVYT"/>
<feature type="compositionally biased region" description="Acidic residues" evidence="8">
    <location>
        <begin position="67"/>
        <end position="112"/>
    </location>
</feature>
<evidence type="ECO:0000313" key="10">
    <source>
        <dbReference type="EMBL" id="EFE34715.1"/>
    </source>
</evidence>
<proteinExistence type="inferred from homology"/>
<dbReference type="GO" id="GO:0000463">
    <property type="term" value="P:maturation of LSU-rRNA from tricistronic rRNA transcript (SSU-rRNA, 5.8S rRNA, LSU-rRNA)"/>
    <property type="evidence" value="ECO:0007669"/>
    <property type="project" value="TreeGrafter"/>
</dbReference>
<evidence type="ECO:0000313" key="11">
    <source>
        <dbReference type="Proteomes" id="UP000008866"/>
    </source>
</evidence>
<feature type="domain" description="RRM" evidence="9">
    <location>
        <begin position="321"/>
        <end position="428"/>
    </location>
</feature>
<feature type="region of interest" description="Disordered" evidence="8">
    <location>
        <begin position="46"/>
        <end position="193"/>
    </location>
</feature>
<accession>D4AQH1</accession>
<comment type="caution">
    <text evidence="10">The sequence shown here is derived from an EMBL/GenBank/DDBJ whole genome shotgun (WGS) entry which is preliminary data.</text>
</comment>
<dbReference type="GO" id="GO:0005730">
    <property type="term" value="C:nucleolus"/>
    <property type="evidence" value="ECO:0007669"/>
    <property type="project" value="UniProtKB-SubCell"/>
</dbReference>
<dbReference type="SMART" id="SM00360">
    <property type="entry name" value="RRM"/>
    <property type="match status" value="2"/>
</dbReference>
<feature type="compositionally biased region" description="Basic and acidic residues" evidence="8">
    <location>
        <begin position="135"/>
        <end position="158"/>
    </location>
</feature>
<dbReference type="InterPro" id="IPR012677">
    <property type="entry name" value="Nucleotide-bd_a/b_plait_sf"/>
</dbReference>
<dbReference type="PANTHER" id="PTHR23236">
    <property type="entry name" value="EUKARYOTIC TRANSLATION INITIATION FACTOR 4B/4H"/>
    <property type="match status" value="1"/>
</dbReference>
<dbReference type="OrthoDB" id="442677at2759"/>
<dbReference type="STRING" id="663331.D4AQH1"/>
<name>D4AQH1_ARTBC</name>
<evidence type="ECO:0000256" key="1">
    <source>
        <dbReference type="ARBA" id="ARBA00002475"/>
    </source>
</evidence>
<dbReference type="PANTHER" id="PTHR23236:SF25">
    <property type="entry name" value="RNA-BINDING PROTEIN 34"/>
    <property type="match status" value="1"/>
</dbReference>
<evidence type="ECO:0000259" key="9">
    <source>
        <dbReference type="PROSITE" id="PS50102"/>
    </source>
</evidence>
<dbReference type="InterPro" id="IPR035979">
    <property type="entry name" value="RBD_domain_sf"/>
</dbReference>
<gene>
    <name evidence="10" type="ORF">ARB_06478</name>
</gene>
<feature type="compositionally biased region" description="Low complexity" evidence="8">
    <location>
        <begin position="225"/>
        <end position="241"/>
    </location>
</feature>
<dbReference type="Gene3D" id="3.30.70.330">
    <property type="match status" value="2"/>
</dbReference>
<keyword evidence="5 7" id="KW-0694">RNA-binding</keyword>
<dbReference type="EMBL" id="ABSU01000005">
    <property type="protein sequence ID" value="EFE34715.1"/>
    <property type="molecule type" value="Genomic_DNA"/>
</dbReference>
<dbReference type="KEGG" id="abe:ARB_06478"/>
<evidence type="ECO:0000256" key="8">
    <source>
        <dbReference type="SAM" id="MobiDB-lite"/>
    </source>
</evidence>
<sequence length="552" mass="60431">MGKKAKTQAAEAAPAVAAPVSTASTATGGFPLAATKVDPGLAALFAQSAGPVKEPELKPVSRREEKEGDDEDEEEEDIEEIEEDEEDDDGEEEGEDDEDEEEDEDVEMEDMEEKASRKRKRGAENDDLEAAYLDRLSREEERERKKQAEKTKRVKTADEAEGDEDEADEEEEEEEDKIPMHESLTKSDQADPMDKASRTLFLSNVSTEAIKSKSAKKTLLKHLSSLLPKPSSSSPTTPSTTHKIESLRFRSTAFSSTALPRRAAYAKKELMDSTTKGTNAYVVYSTALAAKKALKLNGTIVLDRHIRVDSVSKPAPVDHTRCVFVGNLGFVDEEAQPADQDGEVKKKKKAAAAADVEEGLWRTFNDQCGGEGVVESVRVVRDRLTRVGKGFAYVQFKDENCVEAALLCDGKKFPPMLPRKLRVTRAKRIGAGSEGVREGASRQRPTGGKARKDEKLFGQAVAAELRNVEREKKKKKIGQRDGRSGRIGPGNDANAVPLGDRSGSGNAGTRIVFEGYRAKDGAKPAFRMKGKKKGGKPKTRSSRRASAYKARK</sequence>
<dbReference type="HOGENOM" id="CLU_006468_2_0_1"/>
<organism evidence="10 11">
    <name type="scientific">Arthroderma benhamiae (strain ATCC MYA-4681 / CBS 112371)</name>
    <name type="common">Trichophyton mentagrophytes</name>
    <dbReference type="NCBI Taxonomy" id="663331"/>
    <lineage>
        <taxon>Eukaryota</taxon>
        <taxon>Fungi</taxon>
        <taxon>Dikarya</taxon>
        <taxon>Ascomycota</taxon>
        <taxon>Pezizomycotina</taxon>
        <taxon>Eurotiomycetes</taxon>
        <taxon>Eurotiomycetidae</taxon>
        <taxon>Onygenales</taxon>
        <taxon>Arthrodermataceae</taxon>
        <taxon>Trichophyton</taxon>
    </lineage>
</organism>
<dbReference type="GeneID" id="9521079"/>
<comment type="subcellular location">
    <subcellularLocation>
        <location evidence="2">Nucleus</location>
        <location evidence="2">Nucleolus</location>
    </subcellularLocation>
</comment>
<dbReference type="GO" id="GO:0019843">
    <property type="term" value="F:rRNA binding"/>
    <property type="evidence" value="ECO:0007669"/>
    <property type="project" value="TreeGrafter"/>
</dbReference>
<dbReference type="AlphaFoldDB" id="D4AQH1"/>
<evidence type="ECO:0000256" key="5">
    <source>
        <dbReference type="ARBA" id="ARBA00022884"/>
    </source>
</evidence>
<comment type="function">
    <text evidence="1">Involved in pre-25S rRNA processing.</text>
</comment>